<keyword evidence="10" id="KW-1185">Reference proteome</keyword>
<dbReference type="GO" id="GO:0016887">
    <property type="term" value="F:ATP hydrolysis activity"/>
    <property type="evidence" value="ECO:0007669"/>
    <property type="project" value="InterPro"/>
</dbReference>
<dbReference type="PROSITE" id="PS00211">
    <property type="entry name" value="ABC_TRANSPORTER_1"/>
    <property type="match status" value="1"/>
</dbReference>
<dbReference type="Pfam" id="PF00005">
    <property type="entry name" value="ABC_tran"/>
    <property type="match status" value="1"/>
</dbReference>
<keyword evidence="6 7" id="KW-0472">Membrane</keyword>
<dbReference type="PATRIC" id="fig|33036.3.peg.73"/>
<gene>
    <name evidence="9" type="ORF">HMPREF3200_00071</name>
</gene>
<accession>A0A133KIB3</accession>
<proteinExistence type="predicted"/>
<evidence type="ECO:0000256" key="3">
    <source>
        <dbReference type="ARBA" id="ARBA00022741"/>
    </source>
</evidence>
<dbReference type="STRING" id="33036.HMPREF3200_00071"/>
<dbReference type="Proteomes" id="UP000070383">
    <property type="component" value="Unassembled WGS sequence"/>
</dbReference>
<evidence type="ECO:0000256" key="2">
    <source>
        <dbReference type="ARBA" id="ARBA00022692"/>
    </source>
</evidence>
<dbReference type="AlphaFoldDB" id="A0A133KIB3"/>
<protein>
    <submittedName>
        <fullName evidence="9">ABC transporter, ATP-binding protein</fullName>
    </submittedName>
</protein>
<dbReference type="SUPFAM" id="SSF90123">
    <property type="entry name" value="ABC transporter transmembrane region"/>
    <property type="match status" value="1"/>
</dbReference>
<dbReference type="InterPro" id="IPR039421">
    <property type="entry name" value="Type_1_exporter"/>
</dbReference>
<dbReference type="PANTHER" id="PTHR43394">
    <property type="entry name" value="ATP-DEPENDENT PERMEASE MDL1, MITOCHONDRIAL"/>
    <property type="match status" value="1"/>
</dbReference>
<evidence type="ECO:0000256" key="4">
    <source>
        <dbReference type="ARBA" id="ARBA00022840"/>
    </source>
</evidence>
<dbReference type="CDD" id="cd03228">
    <property type="entry name" value="ABCC_MRP_Like"/>
    <property type="match status" value="1"/>
</dbReference>
<dbReference type="Gene3D" id="1.20.1560.10">
    <property type="entry name" value="ABC transporter type 1, transmembrane domain"/>
    <property type="match status" value="1"/>
</dbReference>
<dbReference type="EMBL" id="LRPM01000003">
    <property type="protein sequence ID" value="KWZ79343.1"/>
    <property type="molecule type" value="Genomic_DNA"/>
</dbReference>
<dbReference type="InterPro" id="IPR036640">
    <property type="entry name" value="ABC1_TM_sf"/>
</dbReference>
<comment type="caution">
    <text evidence="9">The sequence shown here is derived from an EMBL/GenBank/DDBJ whole genome shotgun (WGS) entry which is preliminary data.</text>
</comment>
<feature type="transmembrane region" description="Helical" evidence="7">
    <location>
        <begin position="60"/>
        <end position="77"/>
    </location>
</feature>
<feature type="transmembrane region" description="Helical" evidence="7">
    <location>
        <begin position="21"/>
        <end position="48"/>
    </location>
</feature>
<evidence type="ECO:0000256" key="1">
    <source>
        <dbReference type="ARBA" id="ARBA00004651"/>
    </source>
</evidence>
<feature type="domain" description="ABC transporter" evidence="8">
    <location>
        <begin position="344"/>
        <end position="582"/>
    </location>
</feature>
<name>A0A133KIB3_9FIRM</name>
<dbReference type="PANTHER" id="PTHR43394:SF1">
    <property type="entry name" value="ATP-BINDING CASSETTE SUB-FAMILY B MEMBER 10, MITOCHONDRIAL"/>
    <property type="match status" value="1"/>
</dbReference>
<comment type="subcellular location">
    <subcellularLocation>
        <location evidence="1">Cell membrane</location>
        <topology evidence="1">Multi-pass membrane protein</topology>
    </subcellularLocation>
</comment>
<evidence type="ECO:0000313" key="10">
    <source>
        <dbReference type="Proteomes" id="UP000070383"/>
    </source>
</evidence>
<dbReference type="Gene3D" id="3.40.50.300">
    <property type="entry name" value="P-loop containing nucleotide triphosphate hydrolases"/>
    <property type="match status" value="1"/>
</dbReference>
<dbReference type="InterPro" id="IPR027417">
    <property type="entry name" value="P-loop_NTPase"/>
</dbReference>
<evidence type="ECO:0000259" key="8">
    <source>
        <dbReference type="PROSITE" id="PS50893"/>
    </source>
</evidence>
<keyword evidence="5 7" id="KW-1133">Transmembrane helix</keyword>
<dbReference type="GO" id="GO:0005886">
    <property type="term" value="C:plasma membrane"/>
    <property type="evidence" value="ECO:0007669"/>
    <property type="project" value="UniProtKB-SubCell"/>
</dbReference>
<feature type="transmembrane region" description="Helical" evidence="7">
    <location>
        <begin position="163"/>
        <end position="180"/>
    </location>
</feature>
<evidence type="ECO:0000313" key="9">
    <source>
        <dbReference type="EMBL" id="KWZ79343.1"/>
    </source>
</evidence>
<keyword evidence="4 9" id="KW-0067">ATP-binding</keyword>
<dbReference type="InterPro" id="IPR003593">
    <property type="entry name" value="AAA+_ATPase"/>
</dbReference>
<organism evidence="9 10">
    <name type="scientific">Anaerococcus tetradius</name>
    <dbReference type="NCBI Taxonomy" id="33036"/>
    <lineage>
        <taxon>Bacteria</taxon>
        <taxon>Bacillati</taxon>
        <taxon>Bacillota</taxon>
        <taxon>Tissierellia</taxon>
        <taxon>Tissierellales</taxon>
        <taxon>Peptoniphilaceae</taxon>
        <taxon>Anaerococcus</taxon>
    </lineage>
</organism>
<dbReference type="InterPro" id="IPR017871">
    <property type="entry name" value="ABC_transporter-like_CS"/>
</dbReference>
<reference evidence="10" key="1">
    <citation type="submission" date="2016-01" db="EMBL/GenBank/DDBJ databases">
        <authorList>
            <person name="Mitreva M."/>
            <person name="Pepin K.H."/>
            <person name="Mihindukulasuriya K.A."/>
            <person name="Fulton R."/>
            <person name="Fronick C."/>
            <person name="O'Laughlin M."/>
            <person name="Miner T."/>
            <person name="Herter B."/>
            <person name="Rosa B.A."/>
            <person name="Cordes M."/>
            <person name="Tomlinson C."/>
            <person name="Wollam A."/>
            <person name="Palsikar V.B."/>
            <person name="Mardis E.R."/>
            <person name="Wilson R.K."/>
        </authorList>
    </citation>
    <scope>NUCLEOTIDE SEQUENCE [LARGE SCALE GENOMIC DNA]</scope>
    <source>
        <strain evidence="10">MJR8151</strain>
    </source>
</reference>
<sequence length="588" mass="67462">MKNKFKALWLFAKIICKNDPFYLGVILLNALIDSAFTMVDVFVPMIFINQITNPRPIPDFLKLILALVLGKILLDLIKRVSSREEFVRRQGINDYLTFELAKKAMDLSYENIENPHTLDLKEKANAAIRMGSIHNLLWCLREIITSLSTMLATALIIINFSPYLVAFSIGISLLIIVTSIKESAFTRKFDLEIVDVNRRFSYYFSLIGGPHYQKEIRVYELGDLINAKVKNYLDKMLNQFNKRYAYEANMSAIKIFLETILRFISYTYVAMRTLSASYGSQITFGEFSLVISANENFMKAFQAMFTETGDFILSLANLIPLYDFINLESDDKRKLKKAGDFESLEFRNVSFSYPGSDRLILDDISFNIKRGEKISIVGVNNAGKSTIVKLIARFFDIKEGEILYNGENIKEIDKKSLYDKISAVLQDFSIMPFTIKENILANKAYDKEKIDKILQEISLDEKVADHAYGLDTYMNKDIYENATDLSLGQKQKLAIARCLYQNPDLIILDEPTASLDPLAEAKIYEQFNQMTSGKTAIFISHRMSSTRFTDKVLVLDEGKIKAFDSHENLMKTDNIYSRLYKSQAKYYK</sequence>
<evidence type="ECO:0000256" key="6">
    <source>
        <dbReference type="ARBA" id="ARBA00023136"/>
    </source>
</evidence>
<dbReference type="GO" id="GO:0015421">
    <property type="term" value="F:ABC-type oligopeptide transporter activity"/>
    <property type="evidence" value="ECO:0007669"/>
    <property type="project" value="TreeGrafter"/>
</dbReference>
<dbReference type="InterPro" id="IPR003439">
    <property type="entry name" value="ABC_transporter-like_ATP-bd"/>
</dbReference>
<evidence type="ECO:0000256" key="7">
    <source>
        <dbReference type="SAM" id="Phobius"/>
    </source>
</evidence>
<dbReference type="OrthoDB" id="9806127at2"/>
<evidence type="ECO:0000256" key="5">
    <source>
        <dbReference type="ARBA" id="ARBA00022989"/>
    </source>
</evidence>
<keyword evidence="3" id="KW-0547">Nucleotide-binding</keyword>
<dbReference type="RefSeq" id="WP_060928828.1">
    <property type="nucleotide sequence ID" value="NZ_KQ955246.1"/>
</dbReference>
<dbReference type="GO" id="GO:0005524">
    <property type="term" value="F:ATP binding"/>
    <property type="evidence" value="ECO:0007669"/>
    <property type="project" value="UniProtKB-KW"/>
</dbReference>
<dbReference type="SUPFAM" id="SSF52540">
    <property type="entry name" value="P-loop containing nucleoside triphosphate hydrolases"/>
    <property type="match status" value="1"/>
</dbReference>
<keyword evidence="2 7" id="KW-0812">Transmembrane</keyword>
<dbReference type="SMART" id="SM00382">
    <property type="entry name" value="AAA"/>
    <property type="match status" value="1"/>
</dbReference>
<dbReference type="PROSITE" id="PS50893">
    <property type="entry name" value="ABC_TRANSPORTER_2"/>
    <property type="match status" value="1"/>
</dbReference>